<feature type="compositionally biased region" description="Polar residues" evidence="1">
    <location>
        <begin position="404"/>
        <end position="419"/>
    </location>
</feature>
<organism evidence="4 5">
    <name type="scientific">Ceratobasidium theobromae</name>
    <dbReference type="NCBI Taxonomy" id="1582974"/>
    <lineage>
        <taxon>Eukaryota</taxon>
        <taxon>Fungi</taxon>
        <taxon>Dikarya</taxon>
        <taxon>Basidiomycota</taxon>
        <taxon>Agaricomycotina</taxon>
        <taxon>Agaricomycetes</taxon>
        <taxon>Cantharellales</taxon>
        <taxon>Ceratobasidiaceae</taxon>
        <taxon>Ceratobasidium</taxon>
    </lineage>
</organism>
<gene>
    <name evidence="4" type="ORF">CTheo_7571</name>
</gene>
<proteinExistence type="predicted"/>
<feature type="compositionally biased region" description="Low complexity" evidence="1">
    <location>
        <begin position="491"/>
        <end position="518"/>
    </location>
</feature>
<dbReference type="EMBL" id="SSOP01000335">
    <property type="protein sequence ID" value="KAB5588988.1"/>
    <property type="molecule type" value="Genomic_DNA"/>
</dbReference>
<dbReference type="Pfam" id="PF09362">
    <property type="entry name" value="DUF1996"/>
    <property type="match status" value="1"/>
</dbReference>
<feature type="region of interest" description="Disordered" evidence="1">
    <location>
        <begin position="368"/>
        <end position="533"/>
    </location>
</feature>
<dbReference type="InterPro" id="IPR018535">
    <property type="entry name" value="DUF1996"/>
</dbReference>
<evidence type="ECO:0000259" key="3">
    <source>
        <dbReference type="Pfam" id="PF09362"/>
    </source>
</evidence>
<evidence type="ECO:0000256" key="1">
    <source>
        <dbReference type="SAM" id="MobiDB-lite"/>
    </source>
</evidence>
<sequence length="575" mass="60899">MFTTLARALVAGVLLAGSTAADKDHFILTQVRSLSCTRVDPLVTPNAIGSHVHHVFGASNFGPDSGSYDKLSQAKCSSTLIGDDKSSYWAPLVYYNHGNGSYSPMIGQTRIYYFLKALNGTIPVKPFPKGFRMLGGAPADSRPQTYPPRGQLSYEQQQAMDPRVSAIKFGCSAGAVQGEGNGGSMPGQRPYLPNDAPNGCGVLNAGLFYPSCNDGRLDSDDHLNFYFPKDNQPYRGPNQDNWVLSNGDTLGLTFHADYINGWQHDTLEQVLQQCNTPNAPEGDLQNCPPLARSLSVENANNCRSEGLIADEDVGLVAPINALPGCNPIWPVEARTKPSCKSSSNVGFVQPDSRYVVDEFKIALPLADQEADQKAKPQAKVAEAPATPENNAPPTPPTVSTSTSDNYGSPTSTPQAHSQMPTSPLPQSPASALESPAPASPVPETPVPASSVSVSSVPASPVPTNPMAPNNLASSGSDPSTPDDQSYPIAQPAVSESAPSTPSATASSTASAPLASDPPEALSESKNTASRKSARCVSTLLSPYHSAANLLLQDRRMGLKSHKARRRHMRQNRLAK</sequence>
<feature type="compositionally biased region" description="Polar residues" evidence="1">
    <location>
        <begin position="466"/>
        <end position="483"/>
    </location>
</feature>
<feature type="compositionally biased region" description="Low complexity" evidence="1">
    <location>
        <begin position="427"/>
        <end position="436"/>
    </location>
</feature>
<name>A0A5N5QC20_9AGAM</name>
<keyword evidence="5" id="KW-1185">Reference proteome</keyword>
<feature type="chain" id="PRO_5024425076" evidence="2">
    <location>
        <begin position="22"/>
        <end position="575"/>
    </location>
</feature>
<dbReference type="Proteomes" id="UP000383932">
    <property type="component" value="Unassembled WGS sequence"/>
</dbReference>
<dbReference type="PANTHER" id="PTHR43662:SF3">
    <property type="entry name" value="DOMAIN PROTEIN, PUTATIVE (AFU_ORTHOLOGUE AFUA_6G11970)-RELATED"/>
    <property type="match status" value="1"/>
</dbReference>
<protein>
    <submittedName>
        <fullName evidence="4">WSC-domain containing protein</fullName>
    </submittedName>
</protein>
<dbReference type="PANTHER" id="PTHR43662">
    <property type="match status" value="1"/>
</dbReference>
<evidence type="ECO:0000256" key="2">
    <source>
        <dbReference type="SAM" id="SignalP"/>
    </source>
</evidence>
<keyword evidence="2" id="KW-0732">Signal</keyword>
<dbReference type="OrthoDB" id="74764at2759"/>
<reference evidence="4 5" key="1">
    <citation type="journal article" date="2019" name="Fungal Biol. Biotechnol.">
        <title>Draft genome sequence of fastidious pathogen Ceratobasidium theobromae, which causes vascular-streak dieback in Theobroma cacao.</title>
        <authorList>
            <person name="Ali S.S."/>
            <person name="Asman A."/>
            <person name="Shao J."/>
            <person name="Firmansyah A.P."/>
            <person name="Susilo A.W."/>
            <person name="Rosmana A."/>
            <person name="McMahon P."/>
            <person name="Junaid M."/>
            <person name="Guest D."/>
            <person name="Kheng T.Y."/>
            <person name="Meinhardt L.W."/>
            <person name="Bailey B.A."/>
        </authorList>
    </citation>
    <scope>NUCLEOTIDE SEQUENCE [LARGE SCALE GENOMIC DNA]</scope>
    <source>
        <strain evidence="4 5">CT2</strain>
    </source>
</reference>
<accession>A0A5N5QC20</accession>
<evidence type="ECO:0000313" key="4">
    <source>
        <dbReference type="EMBL" id="KAB5588988.1"/>
    </source>
</evidence>
<comment type="caution">
    <text evidence="4">The sequence shown here is derived from an EMBL/GenBank/DDBJ whole genome shotgun (WGS) entry which is preliminary data.</text>
</comment>
<evidence type="ECO:0000313" key="5">
    <source>
        <dbReference type="Proteomes" id="UP000383932"/>
    </source>
</evidence>
<dbReference type="AlphaFoldDB" id="A0A5N5QC20"/>
<feature type="compositionally biased region" description="Low complexity" evidence="1">
    <location>
        <begin position="446"/>
        <end position="458"/>
    </location>
</feature>
<feature type="domain" description="DUF1996" evidence="3">
    <location>
        <begin position="40"/>
        <end position="228"/>
    </location>
</feature>
<feature type="signal peptide" evidence="2">
    <location>
        <begin position="1"/>
        <end position="21"/>
    </location>
</feature>